<feature type="domain" description="Peptidase C1A papain C-terminal" evidence="2">
    <location>
        <begin position="1"/>
        <end position="76"/>
    </location>
</feature>
<evidence type="ECO:0000313" key="4">
    <source>
        <dbReference type="Proteomes" id="UP000030762"/>
    </source>
</evidence>
<protein>
    <recommendedName>
        <fullName evidence="2">Peptidase C1A papain C-terminal domain-containing protein</fullName>
    </recommendedName>
</protein>
<dbReference type="Gene3D" id="3.90.70.10">
    <property type="entry name" value="Cysteine proteinases"/>
    <property type="match status" value="1"/>
</dbReference>
<evidence type="ECO:0000259" key="2">
    <source>
        <dbReference type="Pfam" id="PF00112"/>
    </source>
</evidence>
<dbReference type="AlphaFoldDB" id="T0RI75"/>
<sequence length="116" mass="12579">MYSAGVVSWCPRGPLNQAVLVVGYGTETSGSDAPPIGFFEVRNAWGSDWGERGNIRLERGYRDFGTCEVAARLTYPTLLPSVSKARSAKLPRKPTPTSHRIPRPTTDDGIVDGLDS</sequence>
<name>T0RI75_SAPDV</name>
<reference evidence="3 4" key="1">
    <citation type="submission" date="2012-04" db="EMBL/GenBank/DDBJ databases">
        <title>The Genome Sequence of Saprolegnia declina VS20.</title>
        <authorList>
            <consortium name="The Broad Institute Genome Sequencing Platform"/>
            <person name="Russ C."/>
            <person name="Nusbaum C."/>
            <person name="Tyler B."/>
            <person name="van West P."/>
            <person name="Dieguez-Uribeondo J."/>
            <person name="de Bruijn I."/>
            <person name="Tripathy S."/>
            <person name="Jiang R."/>
            <person name="Young S.K."/>
            <person name="Zeng Q."/>
            <person name="Gargeya S."/>
            <person name="Fitzgerald M."/>
            <person name="Haas B."/>
            <person name="Abouelleil A."/>
            <person name="Alvarado L."/>
            <person name="Arachchi H.M."/>
            <person name="Berlin A."/>
            <person name="Chapman S.B."/>
            <person name="Goldberg J."/>
            <person name="Griggs A."/>
            <person name="Gujja S."/>
            <person name="Hansen M."/>
            <person name="Howarth C."/>
            <person name="Imamovic A."/>
            <person name="Larimer J."/>
            <person name="McCowen C."/>
            <person name="Montmayeur A."/>
            <person name="Murphy C."/>
            <person name="Neiman D."/>
            <person name="Pearson M."/>
            <person name="Priest M."/>
            <person name="Roberts A."/>
            <person name="Saif S."/>
            <person name="Shea T."/>
            <person name="Sisk P."/>
            <person name="Sykes S."/>
            <person name="Wortman J."/>
            <person name="Nusbaum C."/>
            <person name="Birren B."/>
        </authorList>
    </citation>
    <scope>NUCLEOTIDE SEQUENCE [LARGE SCALE GENOMIC DNA]</scope>
    <source>
        <strain evidence="3 4">VS20</strain>
    </source>
</reference>
<feature type="region of interest" description="Disordered" evidence="1">
    <location>
        <begin position="84"/>
        <end position="116"/>
    </location>
</feature>
<evidence type="ECO:0000313" key="3">
    <source>
        <dbReference type="EMBL" id="EQC29497.1"/>
    </source>
</evidence>
<gene>
    <name evidence="3" type="ORF">SDRG_12745</name>
</gene>
<accession>T0RI75</accession>
<evidence type="ECO:0000256" key="1">
    <source>
        <dbReference type="SAM" id="MobiDB-lite"/>
    </source>
</evidence>
<organism evidence="3 4">
    <name type="scientific">Saprolegnia diclina (strain VS20)</name>
    <dbReference type="NCBI Taxonomy" id="1156394"/>
    <lineage>
        <taxon>Eukaryota</taxon>
        <taxon>Sar</taxon>
        <taxon>Stramenopiles</taxon>
        <taxon>Oomycota</taxon>
        <taxon>Saprolegniomycetes</taxon>
        <taxon>Saprolegniales</taxon>
        <taxon>Saprolegniaceae</taxon>
        <taxon>Saprolegnia</taxon>
    </lineage>
</organism>
<dbReference type="eggNOG" id="KOG1543">
    <property type="taxonomic scope" value="Eukaryota"/>
</dbReference>
<dbReference type="GO" id="GO:0008234">
    <property type="term" value="F:cysteine-type peptidase activity"/>
    <property type="evidence" value="ECO:0007669"/>
    <property type="project" value="InterPro"/>
</dbReference>
<dbReference type="InterPro" id="IPR000668">
    <property type="entry name" value="Peptidase_C1A_C"/>
</dbReference>
<dbReference type="VEuPathDB" id="FungiDB:SDRG_12745"/>
<dbReference type="OrthoDB" id="498368at2759"/>
<dbReference type="STRING" id="1156394.T0RI75"/>
<proteinExistence type="predicted"/>
<dbReference type="Pfam" id="PF00112">
    <property type="entry name" value="Peptidase_C1"/>
    <property type="match status" value="1"/>
</dbReference>
<dbReference type="InParanoid" id="T0RI75"/>
<dbReference type="SUPFAM" id="SSF54001">
    <property type="entry name" value="Cysteine proteinases"/>
    <property type="match status" value="1"/>
</dbReference>
<dbReference type="GO" id="GO:0006508">
    <property type="term" value="P:proteolysis"/>
    <property type="evidence" value="ECO:0007669"/>
    <property type="project" value="InterPro"/>
</dbReference>
<dbReference type="InterPro" id="IPR038765">
    <property type="entry name" value="Papain-like_cys_pep_sf"/>
</dbReference>
<keyword evidence="4" id="KW-1185">Reference proteome</keyword>
<dbReference type="GeneID" id="19953472"/>
<dbReference type="EMBL" id="JH767183">
    <property type="protein sequence ID" value="EQC29497.1"/>
    <property type="molecule type" value="Genomic_DNA"/>
</dbReference>
<dbReference type="Proteomes" id="UP000030762">
    <property type="component" value="Unassembled WGS sequence"/>
</dbReference>
<dbReference type="RefSeq" id="XP_008617049.1">
    <property type="nucleotide sequence ID" value="XM_008618827.1"/>
</dbReference>